<name>X1GHZ3_9ZZZZ</name>
<organism evidence="1">
    <name type="scientific">marine sediment metagenome</name>
    <dbReference type="NCBI Taxonomy" id="412755"/>
    <lineage>
        <taxon>unclassified sequences</taxon>
        <taxon>metagenomes</taxon>
        <taxon>ecological metagenomes</taxon>
    </lineage>
</organism>
<reference evidence="1" key="1">
    <citation type="journal article" date="2014" name="Front. Microbiol.">
        <title>High frequency of phylogenetically diverse reductive dehalogenase-homologous genes in deep subseafloor sedimentary metagenomes.</title>
        <authorList>
            <person name="Kawai M."/>
            <person name="Futagami T."/>
            <person name="Toyoda A."/>
            <person name="Takaki Y."/>
            <person name="Nishi S."/>
            <person name="Hori S."/>
            <person name="Arai W."/>
            <person name="Tsubouchi T."/>
            <person name="Morono Y."/>
            <person name="Uchiyama I."/>
            <person name="Ito T."/>
            <person name="Fujiyama A."/>
            <person name="Inagaki F."/>
            <person name="Takami H."/>
        </authorList>
    </citation>
    <scope>NUCLEOTIDE SEQUENCE</scope>
    <source>
        <strain evidence="1">Expedition CK06-06</strain>
    </source>
</reference>
<sequence length="42" mass="5038">ILTIPKMKKKEELSIKEAQKDPKFMKEIREFIKASTNIYKLQ</sequence>
<protein>
    <submittedName>
        <fullName evidence="1">Uncharacterized protein</fullName>
    </submittedName>
</protein>
<dbReference type="AlphaFoldDB" id="X1GHZ3"/>
<feature type="non-terminal residue" evidence="1">
    <location>
        <position position="1"/>
    </location>
</feature>
<gene>
    <name evidence="1" type="ORF">S03H2_20950</name>
</gene>
<proteinExistence type="predicted"/>
<evidence type="ECO:0000313" key="1">
    <source>
        <dbReference type="EMBL" id="GAH41239.1"/>
    </source>
</evidence>
<dbReference type="EMBL" id="BARU01011105">
    <property type="protein sequence ID" value="GAH41239.1"/>
    <property type="molecule type" value="Genomic_DNA"/>
</dbReference>
<comment type="caution">
    <text evidence="1">The sequence shown here is derived from an EMBL/GenBank/DDBJ whole genome shotgun (WGS) entry which is preliminary data.</text>
</comment>
<accession>X1GHZ3</accession>